<evidence type="ECO:0000259" key="3">
    <source>
        <dbReference type="Pfam" id="PF09937"/>
    </source>
</evidence>
<feature type="domain" description="DUF2169" evidence="3">
    <location>
        <begin position="25"/>
        <end position="295"/>
    </location>
</feature>
<dbReference type="EMBL" id="UOFN01000061">
    <property type="protein sequence ID" value="VAW76606.1"/>
    <property type="molecule type" value="Genomic_DNA"/>
</dbReference>
<protein>
    <submittedName>
        <fullName evidence="4">Pentapeptide repeat family protein</fullName>
    </submittedName>
</protein>
<gene>
    <name evidence="4" type="ORF">MNBD_GAMMA15-457</name>
</gene>
<dbReference type="Pfam" id="PF09937">
    <property type="entry name" value="DUF2169"/>
    <property type="match status" value="1"/>
</dbReference>
<dbReference type="AlphaFoldDB" id="A0A3B0Z7C8"/>
<organism evidence="4">
    <name type="scientific">hydrothermal vent metagenome</name>
    <dbReference type="NCBI Taxonomy" id="652676"/>
    <lineage>
        <taxon>unclassified sequences</taxon>
        <taxon>metagenomes</taxon>
        <taxon>ecological metagenomes</taxon>
    </lineage>
</organism>
<dbReference type="InterPro" id="IPR001646">
    <property type="entry name" value="5peptide_repeat"/>
</dbReference>
<keyword evidence="2" id="KW-0175">Coiled coil</keyword>
<accession>A0A3B0Z7C8</accession>
<feature type="coiled-coil region" evidence="2">
    <location>
        <begin position="419"/>
        <end position="446"/>
    </location>
</feature>
<sequence length="879" mass="97567">MKVIKPLKLGILHRCYENQQRFHLGVSMFAFVPLGKEPGMFTDISMWKFLAEELGKDTVLDAGIPKAHPEFLVTGKAFVPEGKAATGVAVRACLGDREKVLHVFGDRYWNGSAASDPAPFSEMPLDWEHAFGGEGCLYNPLGKGFSQVDPETGNPWWLPNIENPNQRLTFKDQRPEPATFGPMDIMWPQRSAMAGTHDQQWLENHFPGYAPDMDWRIFNLAARDQQFDHPLQGNETYQLDYMHPDKPRVEGQLPGITARCYINRKTGSAESFEEIPAYLTTVWFFPHAERAVLIYQGVAEIQEEDGSDVLQMMIAAERTGEPRGLDHYRKVLGQRLDKEKGHLYVLRDSDLMPPGLKVSDPDFEAELKIVEPENLLMKNMRNRAELQHEKVRQELIGQGLDPDDCDLEEFPPEEDAPDLENLAEYMEKVEAKVADSNLKREQKEKEHEQFLKNYCAENNIEFDEFVAKNKVAAAAPPELAVDQRIAGLKEEGEKMRAAGVDAETVEKAVGTDELHQEWRDGEEKLKGLYRLGAHEQDAPAQMSDEESNRVRDEVKARLAAGQSLAESKLTGANLSDMNLSGADFTGAYLAGANLNGANMEGVNLTNAILAHASLKGTRLTGAVLVGANLGSSQLTHALVDGNVDARNTILSRADLSGTCFRGARLDGASLMEVTFNQTDFSEVQAEQLLFMECDFKNTSFVKARLPQSIFLKTDISGSDFSGAHLDAATFVGIKGQSARFCDASMDNVRFVDECNLVSVDFSRANLNKSNLRGSLLSGCNLQEAQLNDADLSECDLRNARLYRVSAKNTLMINADLSGAEMTSINLMNAVVQRSTIQGANLSGANLYAADFARVLADNATQFVDANMNKVRMHPKRFRQ</sequence>
<dbReference type="PANTHER" id="PTHR47485:SF1">
    <property type="entry name" value="THYLAKOID LUMENAL 17.4 KDA PROTEIN, CHLOROPLASTIC"/>
    <property type="match status" value="1"/>
</dbReference>
<dbReference type="Gene3D" id="2.160.20.80">
    <property type="entry name" value="E3 ubiquitin-protein ligase SopA"/>
    <property type="match status" value="3"/>
</dbReference>
<dbReference type="Pfam" id="PF00805">
    <property type="entry name" value="Pentapeptide"/>
    <property type="match status" value="5"/>
</dbReference>
<dbReference type="InterPro" id="IPR018683">
    <property type="entry name" value="DUF2169"/>
</dbReference>
<dbReference type="PANTHER" id="PTHR47485">
    <property type="entry name" value="THYLAKOID LUMENAL 17.4 KDA PROTEIN, CHLOROPLASTIC"/>
    <property type="match status" value="1"/>
</dbReference>
<name>A0A3B0Z7C8_9ZZZZ</name>
<dbReference type="SUPFAM" id="SSF141571">
    <property type="entry name" value="Pentapeptide repeat-like"/>
    <property type="match status" value="3"/>
</dbReference>
<reference evidence="4" key="1">
    <citation type="submission" date="2018-06" db="EMBL/GenBank/DDBJ databases">
        <authorList>
            <person name="Zhirakovskaya E."/>
        </authorList>
    </citation>
    <scope>NUCLEOTIDE SEQUENCE</scope>
</reference>
<keyword evidence="1" id="KW-0677">Repeat</keyword>
<proteinExistence type="predicted"/>
<evidence type="ECO:0000256" key="1">
    <source>
        <dbReference type="ARBA" id="ARBA00022737"/>
    </source>
</evidence>
<evidence type="ECO:0000256" key="2">
    <source>
        <dbReference type="SAM" id="Coils"/>
    </source>
</evidence>
<evidence type="ECO:0000313" key="4">
    <source>
        <dbReference type="EMBL" id="VAW76606.1"/>
    </source>
</evidence>